<dbReference type="PATRIC" id="fig|28092.6.peg.1340"/>
<sequence>MAGFAVACALMFGAGVPAHADLGGAPRLPASATLSSAAVQSFQARTGTTALAATTSGAASASTYSVRESTQADGTVEREYLNVDGTVFAVAFSGPFIPDLQSILGSGAFTQYADAREAAKTADTENGIRRGRSAPVNVQTSNVVVQITGHPGAFNGRAWVPALVPSGLDTANIK</sequence>
<evidence type="ECO:0000256" key="1">
    <source>
        <dbReference type="SAM" id="SignalP"/>
    </source>
</evidence>
<name>A0A0F5K372_9BURK</name>
<accession>A0A0F5K372</accession>
<dbReference type="Pfam" id="PF11005">
    <property type="entry name" value="DUF2844"/>
    <property type="match status" value="1"/>
</dbReference>
<dbReference type="EMBL" id="LAQU01000004">
    <property type="protein sequence ID" value="KKB64518.1"/>
    <property type="molecule type" value="Genomic_DNA"/>
</dbReference>
<feature type="chain" id="PRO_5002490411" description="DUF2844 domain-containing protein" evidence="1">
    <location>
        <begin position="21"/>
        <end position="174"/>
    </location>
</feature>
<evidence type="ECO:0008006" key="4">
    <source>
        <dbReference type="Google" id="ProtNLM"/>
    </source>
</evidence>
<comment type="caution">
    <text evidence="2">The sequence shown here is derived from an EMBL/GenBank/DDBJ whole genome shotgun (WGS) entry which is preliminary data.</text>
</comment>
<evidence type="ECO:0000313" key="2">
    <source>
        <dbReference type="EMBL" id="KKB64518.1"/>
    </source>
</evidence>
<feature type="signal peptide" evidence="1">
    <location>
        <begin position="1"/>
        <end position="20"/>
    </location>
</feature>
<evidence type="ECO:0000313" key="3">
    <source>
        <dbReference type="Proteomes" id="UP000033618"/>
    </source>
</evidence>
<organism evidence="2 3">
    <name type="scientific">Robbsia andropogonis</name>
    <dbReference type="NCBI Taxonomy" id="28092"/>
    <lineage>
        <taxon>Bacteria</taxon>
        <taxon>Pseudomonadati</taxon>
        <taxon>Pseudomonadota</taxon>
        <taxon>Betaproteobacteria</taxon>
        <taxon>Burkholderiales</taxon>
        <taxon>Burkholderiaceae</taxon>
        <taxon>Robbsia</taxon>
    </lineage>
</organism>
<keyword evidence="3" id="KW-1185">Reference proteome</keyword>
<protein>
    <recommendedName>
        <fullName evidence="4">DUF2844 domain-containing protein</fullName>
    </recommendedName>
</protein>
<dbReference type="InterPro" id="IPR021267">
    <property type="entry name" value="DUF2844"/>
</dbReference>
<gene>
    <name evidence="2" type="ORF">WM40_05625</name>
</gene>
<dbReference type="AlphaFoldDB" id="A0A0F5K372"/>
<keyword evidence="1" id="KW-0732">Signal</keyword>
<proteinExistence type="predicted"/>
<reference evidence="2 3" key="1">
    <citation type="submission" date="2015-03" db="EMBL/GenBank/DDBJ databases">
        <title>Draft Genome Sequence of Burkholderia andropogonis type strain ICMP2807, isolated from Sorghum bicolor.</title>
        <authorList>
            <person name="Lopes-Santos L."/>
            <person name="Castro D.B."/>
            <person name="Ottoboni L.M."/>
            <person name="Park D."/>
            <person name="Weirc B.S."/>
            <person name="Destefano S.A."/>
        </authorList>
    </citation>
    <scope>NUCLEOTIDE SEQUENCE [LARGE SCALE GENOMIC DNA]</scope>
    <source>
        <strain evidence="2 3">ICMP2807</strain>
    </source>
</reference>
<dbReference type="Proteomes" id="UP000033618">
    <property type="component" value="Unassembled WGS sequence"/>
</dbReference>